<reference evidence="2" key="1">
    <citation type="submission" date="2021-01" db="EMBL/GenBank/DDBJ databases">
        <authorList>
            <person name="Corre E."/>
            <person name="Pelletier E."/>
            <person name="Niang G."/>
            <person name="Scheremetjew M."/>
            <person name="Finn R."/>
            <person name="Kale V."/>
            <person name="Holt S."/>
            <person name="Cochrane G."/>
            <person name="Meng A."/>
            <person name="Brown T."/>
            <person name="Cohen L."/>
        </authorList>
    </citation>
    <scope>NUCLEOTIDE SEQUENCE</scope>
    <source>
        <strain evidence="2">Ms1</strain>
    </source>
</reference>
<feature type="compositionally biased region" description="Acidic residues" evidence="1">
    <location>
        <begin position="139"/>
        <end position="149"/>
    </location>
</feature>
<feature type="region of interest" description="Disordered" evidence="1">
    <location>
        <begin position="219"/>
        <end position="279"/>
    </location>
</feature>
<feature type="compositionally biased region" description="Low complexity" evidence="1">
    <location>
        <begin position="251"/>
        <end position="263"/>
    </location>
</feature>
<sequence length="645" mass="64452">MYAVVVLAGCGARELHPDSEAAAQRHCPEWAASWAGRLSVQIASYAPGPVASLLEWGMGEDLSDGVGEVMGDVSDAVSDAMRTATAVNDEGADDVVAAPDPEPASREPNAPIPRPSAQLEVDAPRSDIVVDTARVAAPDDQEDELEEAVAAEATAGDVEDTPPPAQPVANEAAAAEAVVGAGTKEADEVGDNDDVVAQDSVAPSDEDVIDAVDSIEIEHTEREAEADPAEIVDGDDNGKAVDDHADEAKSSSEPSPLAPAPAEVLDEGNDSSVSGDAGGDTAAAAPTLLARLSRVRWEVYALIAVAAVYGGQQGALYWKKAAAAAQSAATGQPGAKKPDGGAVAAAGAGVDGDAATVAAATGEAGTVGAAAGSSGATAGNTNGAAAATNGSGAPGVAAGGAGATNCTPPRRDDGHDNAAFAAVCEMMRATKTSAGLTGVMASIEAQRRGGLLTDVQCAILRAQARQLAANLGAGDIDESAFAGADTAAISPLLHESSETSPGPSASQVGPAGLNVSGAHASMFGSPFSVSLLQQLAMASPGGPAFGRGGGSVADDASSVGAGDYSMMSAQTAPGGLLDATRHMQARRKREAKRRRQAKRALRSLAEQIRREAGVIGDDDYVCKAVDRSIDAIGATLRDLRTVHEV</sequence>
<dbReference type="AlphaFoldDB" id="A0A7S1CPI1"/>
<evidence type="ECO:0000256" key="1">
    <source>
        <dbReference type="SAM" id="MobiDB-lite"/>
    </source>
</evidence>
<feature type="region of interest" description="Disordered" evidence="1">
    <location>
        <begin position="183"/>
        <end position="207"/>
    </location>
</feature>
<feature type="region of interest" description="Disordered" evidence="1">
    <location>
        <begin position="136"/>
        <end position="170"/>
    </location>
</feature>
<feature type="compositionally biased region" description="Basic and acidic residues" evidence="1">
    <location>
        <begin position="236"/>
        <end position="250"/>
    </location>
</feature>
<gene>
    <name evidence="2" type="ORF">BSP0115_LOCUS16717</name>
</gene>
<feature type="compositionally biased region" description="Acidic residues" evidence="1">
    <location>
        <begin position="226"/>
        <end position="235"/>
    </location>
</feature>
<accession>A0A7S1CPI1</accession>
<evidence type="ECO:0000313" key="2">
    <source>
        <dbReference type="EMBL" id="CAD8923454.1"/>
    </source>
</evidence>
<feature type="region of interest" description="Disordered" evidence="1">
    <location>
        <begin position="88"/>
        <end position="119"/>
    </location>
</feature>
<protein>
    <submittedName>
        <fullName evidence="2">Uncharacterized protein</fullName>
    </submittedName>
</protein>
<organism evidence="2">
    <name type="scientific">Bicosoecida sp. CB-2014</name>
    <dbReference type="NCBI Taxonomy" id="1486930"/>
    <lineage>
        <taxon>Eukaryota</taxon>
        <taxon>Sar</taxon>
        <taxon>Stramenopiles</taxon>
        <taxon>Bigyra</taxon>
        <taxon>Opalozoa</taxon>
        <taxon>Bicosoecida</taxon>
    </lineage>
</organism>
<feature type="compositionally biased region" description="Low complexity" evidence="1">
    <location>
        <begin position="270"/>
        <end position="279"/>
    </location>
</feature>
<dbReference type="EMBL" id="HBFS01024979">
    <property type="protein sequence ID" value="CAD8923454.1"/>
    <property type="molecule type" value="Transcribed_RNA"/>
</dbReference>
<proteinExistence type="predicted"/>
<name>A0A7S1CPI1_9STRA</name>